<dbReference type="Proteomes" id="UP000824533">
    <property type="component" value="Linkage Group LG22"/>
</dbReference>
<keyword evidence="2" id="KW-1185">Reference proteome</keyword>
<proteinExistence type="predicted"/>
<dbReference type="EMBL" id="CM034408">
    <property type="protein sequence ID" value="KAJ0172371.1"/>
    <property type="molecule type" value="Genomic_DNA"/>
</dbReference>
<protein>
    <submittedName>
        <fullName evidence="1">Uncharacterized protein</fullName>
    </submittedName>
</protein>
<organism evidence="1 2">
    <name type="scientific">Dendrolimus kikuchii</name>
    <dbReference type="NCBI Taxonomy" id="765133"/>
    <lineage>
        <taxon>Eukaryota</taxon>
        <taxon>Metazoa</taxon>
        <taxon>Ecdysozoa</taxon>
        <taxon>Arthropoda</taxon>
        <taxon>Hexapoda</taxon>
        <taxon>Insecta</taxon>
        <taxon>Pterygota</taxon>
        <taxon>Neoptera</taxon>
        <taxon>Endopterygota</taxon>
        <taxon>Lepidoptera</taxon>
        <taxon>Glossata</taxon>
        <taxon>Ditrysia</taxon>
        <taxon>Bombycoidea</taxon>
        <taxon>Lasiocampidae</taxon>
        <taxon>Dendrolimus</taxon>
    </lineage>
</organism>
<name>A0ACC1CLP6_9NEOP</name>
<evidence type="ECO:0000313" key="2">
    <source>
        <dbReference type="Proteomes" id="UP000824533"/>
    </source>
</evidence>
<accession>A0ACC1CLP6</accession>
<reference evidence="1 2" key="1">
    <citation type="journal article" date="2021" name="Front. Genet.">
        <title>Chromosome-Level Genome Assembly Reveals Significant Gene Expansion in the Toll and IMD Signaling Pathways of Dendrolimus kikuchii.</title>
        <authorList>
            <person name="Zhou J."/>
            <person name="Wu P."/>
            <person name="Xiong Z."/>
            <person name="Liu N."/>
            <person name="Zhao N."/>
            <person name="Ji M."/>
            <person name="Qiu Y."/>
            <person name="Yang B."/>
        </authorList>
    </citation>
    <scope>NUCLEOTIDE SEQUENCE [LARGE SCALE GENOMIC DNA]</scope>
    <source>
        <strain evidence="1">Ann1</strain>
    </source>
</reference>
<gene>
    <name evidence="1" type="ORF">K1T71_012344</name>
</gene>
<evidence type="ECO:0000313" key="1">
    <source>
        <dbReference type="EMBL" id="KAJ0172371.1"/>
    </source>
</evidence>
<comment type="caution">
    <text evidence="1">The sequence shown here is derived from an EMBL/GenBank/DDBJ whole genome shotgun (WGS) entry which is preliminary data.</text>
</comment>
<sequence length="95" mass="10597">MIIYTAIQIGKAFCKDVPSRKSIVINHFTALKQGEEFSLTKSTCSTTAAVYTLHQKRQGGHPSPQKRVKDDLPLSVRPDRFCNDPRVRSGLLPSI</sequence>